<dbReference type="InterPro" id="IPR036812">
    <property type="entry name" value="NAD(P)_OxRdtase_dom_sf"/>
</dbReference>
<dbReference type="GO" id="GO:0005829">
    <property type="term" value="C:cytosol"/>
    <property type="evidence" value="ECO:0007669"/>
    <property type="project" value="TreeGrafter"/>
</dbReference>
<dbReference type="SUPFAM" id="SSF51430">
    <property type="entry name" value="NAD(P)-linked oxidoreductase"/>
    <property type="match status" value="1"/>
</dbReference>
<dbReference type="CDD" id="cd19084">
    <property type="entry name" value="AKR_AKR11B1-like"/>
    <property type="match status" value="1"/>
</dbReference>
<dbReference type="Gene3D" id="3.20.20.100">
    <property type="entry name" value="NADP-dependent oxidoreductase domain"/>
    <property type="match status" value="1"/>
</dbReference>
<dbReference type="PRINTS" id="PR00069">
    <property type="entry name" value="ALDKETRDTASE"/>
</dbReference>
<dbReference type="RefSeq" id="WP_249284609.1">
    <property type="nucleotide sequence ID" value="NZ_JACRSO010000001.1"/>
</dbReference>
<dbReference type="GO" id="GO:0016491">
    <property type="term" value="F:oxidoreductase activity"/>
    <property type="evidence" value="ECO:0007669"/>
    <property type="project" value="UniProtKB-KW"/>
</dbReference>
<sequence length="336" mass="36373">MRFKELGKSGIKVSNIAIGCWAIGGDKFWGGNEEKQSIEALQAAVDNGITLIDTAPGYGSGVSEQIVGKAMKGRRDKVVLATKVGIPIGPDADGACHSDYEVIMRQVDESLERLQTDYIDIYQIHWPDFLTPVDETMAAMAKLKEQGKIRAIGVSNYDEAMLAAALDCVQIDCIQPQFSLLHTVNQPIMEFGAPQGVGVLSYGSLGSGILTGKYKEIPTFKDGDARTEMYGPLFQEPMWSKIQQLLVVLREIAEAHNVPVGQVAINWTAQHPLVSSALVGARTAAQAEQNAAAGEWDLTDAEIARINEAHTQIFGGGLLGKRAVWSGTRAKKYKRG</sequence>
<organism evidence="3 4">
    <name type="scientific">Luoshenia tenuis</name>
    <dbReference type="NCBI Taxonomy" id="2763654"/>
    <lineage>
        <taxon>Bacteria</taxon>
        <taxon>Bacillati</taxon>
        <taxon>Bacillota</taxon>
        <taxon>Clostridia</taxon>
        <taxon>Christensenellales</taxon>
        <taxon>Christensenellaceae</taxon>
        <taxon>Luoshenia</taxon>
    </lineage>
</organism>
<evidence type="ECO:0000256" key="1">
    <source>
        <dbReference type="ARBA" id="ARBA00023002"/>
    </source>
</evidence>
<dbReference type="Pfam" id="PF00248">
    <property type="entry name" value="Aldo_ket_red"/>
    <property type="match status" value="1"/>
</dbReference>
<dbReference type="PANTHER" id="PTHR43364">
    <property type="entry name" value="NADH-SPECIFIC METHYLGLYOXAL REDUCTASE-RELATED"/>
    <property type="match status" value="1"/>
</dbReference>
<dbReference type="Proteomes" id="UP000654279">
    <property type="component" value="Unassembled WGS sequence"/>
</dbReference>
<gene>
    <name evidence="3" type="ORF">H8699_04145</name>
</gene>
<evidence type="ECO:0000259" key="2">
    <source>
        <dbReference type="Pfam" id="PF00248"/>
    </source>
</evidence>
<comment type="caution">
    <text evidence="3">The sequence shown here is derived from an EMBL/GenBank/DDBJ whole genome shotgun (WGS) entry which is preliminary data.</text>
</comment>
<name>A0A926CZT9_9FIRM</name>
<proteinExistence type="predicted"/>
<feature type="domain" description="NADP-dependent oxidoreductase" evidence="2">
    <location>
        <begin position="16"/>
        <end position="309"/>
    </location>
</feature>
<accession>A0A926CZT9</accession>
<keyword evidence="1" id="KW-0560">Oxidoreductase</keyword>
<keyword evidence="4" id="KW-1185">Reference proteome</keyword>
<dbReference type="InterPro" id="IPR020471">
    <property type="entry name" value="AKR"/>
</dbReference>
<dbReference type="InterPro" id="IPR050523">
    <property type="entry name" value="AKR_Detox_Biosynth"/>
</dbReference>
<evidence type="ECO:0000313" key="3">
    <source>
        <dbReference type="EMBL" id="MBC8528628.1"/>
    </source>
</evidence>
<protein>
    <submittedName>
        <fullName evidence="3">Aldo/keto reductase</fullName>
    </submittedName>
</protein>
<dbReference type="PANTHER" id="PTHR43364:SF4">
    <property type="entry name" value="NAD(P)-LINKED OXIDOREDUCTASE SUPERFAMILY PROTEIN"/>
    <property type="match status" value="1"/>
</dbReference>
<dbReference type="PROSITE" id="PS00062">
    <property type="entry name" value="ALDOKETO_REDUCTASE_2"/>
    <property type="match status" value="1"/>
</dbReference>
<dbReference type="InterPro" id="IPR023210">
    <property type="entry name" value="NADP_OxRdtase_dom"/>
</dbReference>
<dbReference type="EMBL" id="JACRSO010000001">
    <property type="protein sequence ID" value="MBC8528628.1"/>
    <property type="molecule type" value="Genomic_DNA"/>
</dbReference>
<reference evidence="3" key="1">
    <citation type="submission" date="2020-08" db="EMBL/GenBank/DDBJ databases">
        <title>Genome public.</title>
        <authorList>
            <person name="Liu C."/>
            <person name="Sun Q."/>
        </authorList>
    </citation>
    <scope>NUCLEOTIDE SEQUENCE</scope>
    <source>
        <strain evidence="3">NSJ-44</strain>
    </source>
</reference>
<evidence type="ECO:0000313" key="4">
    <source>
        <dbReference type="Proteomes" id="UP000654279"/>
    </source>
</evidence>
<dbReference type="InterPro" id="IPR018170">
    <property type="entry name" value="Aldo/ket_reductase_CS"/>
</dbReference>
<dbReference type="AlphaFoldDB" id="A0A926CZT9"/>